<organism evidence="2 3">
    <name type="scientific">Mycena albidolilacea</name>
    <dbReference type="NCBI Taxonomy" id="1033008"/>
    <lineage>
        <taxon>Eukaryota</taxon>
        <taxon>Fungi</taxon>
        <taxon>Dikarya</taxon>
        <taxon>Basidiomycota</taxon>
        <taxon>Agaricomycotina</taxon>
        <taxon>Agaricomycetes</taxon>
        <taxon>Agaricomycetidae</taxon>
        <taxon>Agaricales</taxon>
        <taxon>Marasmiineae</taxon>
        <taxon>Mycenaceae</taxon>
        <taxon>Mycena</taxon>
    </lineage>
</organism>
<reference evidence="2" key="1">
    <citation type="submission" date="2023-03" db="EMBL/GenBank/DDBJ databases">
        <title>Massive genome expansion in bonnet fungi (Mycena s.s.) driven by repeated elements and novel gene families across ecological guilds.</title>
        <authorList>
            <consortium name="Lawrence Berkeley National Laboratory"/>
            <person name="Harder C.B."/>
            <person name="Miyauchi S."/>
            <person name="Viragh M."/>
            <person name="Kuo A."/>
            <person name="Thoen E."/>
            <person name="Andreopoulos B."/>
            <person name="Lu D."/>
            <person name="Skrede I."/>
            <person name="Drula E."/>
            <person name="Henrissat B."/>
            <person name="Morin E."/>
            <person name="Kohler A."/>
            <person name="Barry K."/>
            <person name="LaButti K."/>
            <person name="Morin E."/>
            <person name="Salamov A."/>
            <person name="Lipzen A."/>
            <person name="Mereny Z."/>
            <person name="Hegedus B."/>
            <person name="Baldrian P."/>
            <person name="Stursova M."/>
            <person name="Weitz H."/>
            <person name="Taylor A."/>
            <person name="Grigoriev I.V."/>
            <person name="Nagy L.G."/>
            <person name="Martin F."/>
            <person name="Kauserud H."/>
        </authorList>
    </citation>
    <scope>NUCLEOTIDE SEQUENCE</scope>
    <source>
        <strain evidence="2">CBHHK002</strain>
    </source>
</reference>
<dbReference type="EMBL" id="JARIHO010000072">
    <property type="protein sequence ID" value="KAJ7312420.1"/>
    <property type="molecule type" value="Genomic_DNA"/>
</dbReference>
<gene>
    <name evidence="2" type="ORF">DFH08DRAFT_822157</name>
</gene>
<accession>A0AAD7EDF9</accession>
<feature type="region of interest" description="Disordered" evidence="1">
    <location>
        <begin position="81"/>
        <end position="113"/>
    </location>
</feature>
<proteinExistence type="predicted"/>
<evidence type="ECO:0000313" key="2">
    <source>
        <dbReference type="EMBL" id="KAJ7312420.1"/>
    </source>
</evidence>
<protein>
    <submittedName>
        <fullName evidence="2">Uncharacterized protein</fullName>
    </submittedName>
</protein>
<dbReference type="Proteomes" id="UP001218218">
    <property type="component" value="Unassembled WGS sequence"/>
</dbReference>
<dbReference type="AlphaFoldDB" id="A0AAD7EDF9"/>
<sequence length="178" mass="19706">MCPKVTSPAISTWMVRAWHRMHRHIVDLLYLPTIVFSSSAVVFELQAPAPIKPLKPLKLPLIVLRLPSSRPQVVLKPPSSLPQAAFKSSSSCLKPPSSCPQAALKPSSSRPQAALKVSPSRPQVIFKPPSSRPHTVLKVALKSFRPAALRENMWMPCWHGGPTWLLYCVEQDSSYLEG</sequence>
<keyword evidence="3" id="KW-1185">Reference proteome</keyword>
<feature type="compositionally biased region" description="Low complexity" evidence="1">
    <location>
        <begin position="87"/>
        <end position="100"/>
    </location>
</feature>
<evidence type="ECO:0000256" key="1">
    <source>
        <dbReference type="SAM" id="MobiDB-lite"/>
    </source>
</evidence>
<evidence type="ECO:0000313" key="3">
    <source>
        <dbReference type="Proteomes" id="UP001218218"/>
    </source>
</evidence>
<comment type="caution">
    <text evidence="2">The sequence shown here is derived from an EMBL/GenBank/DDBJ whole genome shotgun (WGS) entry which is preliminary data.</text>
</comment>
<name>A0AAD7EDF9_9AGAR</name>